<reference evidence="10 11" key="1">
    <citation type="submission" date="2017-06" db="EMBL/GenBank/DDBJ databases">
        <authorList>
            <person name="Kim H.J."/>
            <person name="Triplett B.A."/>
        </authorList>
    </citation>
    <scope>NUCLEOTIDE SEQUENCE [LARGE SCALE GENOMIC DNA]</scope>
    <source>
        <strain evidence="10 11">DSM 29339</strain>
    </source>
</reference>
<dbReference type="InterPro" id="IPR035906">
    <property type="entry name" value="MetI-like_sf"/>
</dbReference>
<name>A0A239LEA4_9RHOB</name>
<evidence type="ECO:0000256" key="1">
    <source>
        <dbReference type="ARBA" id="ARBA00004651"/>
    </source>
</evidence>
<dbReference type="CDD" id="cd06261">
    <property type="entry name" value="TM_PBP2"/>
    <property type="match status" value="1"/>
</dbReference>
<dbReference type="GO" id="GO:0055085">
    <property type="term" value="P:transmembrane transport"/>
    <property type="evidence" value="ECO:0007669"/>
    <property type="project" value="InterPro"/>
</dbReference>
<dbReference type="PANTHER" id="PTHR42929:SF1">
    <property type="entry name" value="INNER MEMBRANE ABC TRANSPORTER PERMEASE PROTEIN YDCU-RELATED"/>
    <property type="match status" value="1"/>
</dbReference>
<dbReference type="GO" id="GO:0005886">
    <property type="term" value="C:plasma membrane"/>
    <property type="evidence" value="ECO:0007669"/>
    <property type="project" value="UniProtKB-SubCell"/>
</dbReference>
<dbReference type="Pfam" id="PF00528">
    <property type="entry name" value="BPD_transp_1"/>
    <property type="match status" value="1"/>
</dbReference>
<feature type="transmembrane region" description="Helical" evidence="8">
    <location>
        <begin position="201"/>
        <end position="224"/>
    </location>
</feature>
<evidence type="ECO:0000256" key="2">
    <source>
        <dbReference type="ARBA" id="ARBA00007069"/>
    </source>
</evidence>
<feature type="transmembrane region" description="Helical" evidence="8">
    <location>
        <begin position="244"/>
        <end position="265"/>
    </location>
</feature>
<keyword evidence="11" id="KW-1185">Reference proteome</keyword>
<evidence type="ECO:0000256" key="3">
    <source>
        <dbReference type="ARBA" id="ARBA00022448"/>
    </source>
</evidence>
<comment type="similarity">
    <text evidence="2">Belongs to the binding-protein-dependent transport system permease family. CysTW subfamily.</text>
</comment>
<accession>A0A239LEA4</accession>
<evidence type="ECO:0000313" key="11">
    <source>
        <dbReference type="Proteomes" id="UP000198426"/>
    </source>
</evidence>
<evidence type="ECO:0000256" key="5">
    <source>
        <dbReference type="ARBA" id="ARBA00022692"/>
    </source>
</evidence>
<dbReference type="OrthoDB" id="9807047at2"/>
<dbReference type="Gene3D" id="1.10.3720.10">
    <property type="entry name" value="MetI-like"/>
    <property type="match status" value="1"/>
</dbReference>
<dbReference type="AlphaFoldDB" id="A0A239LEA4"/>
<dbReference type="RefSeq" id="WP_089234888.1">
    <property type="nucleotide sequence ID" value="NZ_FZOY01000009.1"/>
</dbReference>
<keyword evidence="7 8" id="KW-0472">Membrane</keyword>
<sequence length="275" mass="29766">MFENRAIGLALVLPAAIFAAALFLLPVGILLSEAFRTETGWSLSAYGEFFASPRNQTVFFRTLKLATLVAAVSAVIGYAAAFAIVSLPPTSRGRMFGLVTLPLMISPVARTYAWLVILGRTGFVNQILVDLGLIETPIRILFTETAVFIGLLQLFLPLMIISLVSAMENMPRDAVPAARILGANWLQVFWKVILPLTREGLVIGGTLVFTGSMTAYITPAILGGSKVLMLETLLYQRVTVANDFVAASVIAMILIVMSFSANLLLKRLATARKSR</sequence>
<protein>
    <submittedName>
        <fullName evidence="10">Putative spermidine/putrescine transport system permease protein</fullName>
    </submittedName>
</protein>
<feature type="transmembrane region" description="Helical" evidence="8">
    <location>
        <begin position="96"/>
        <end position="118"/>
    </location>
</feature>
<dbReference type="SUPFAM" id="SSF161098">
    <property type="entry name" value="MetI-like"/>
    <property type="match status" value="1"/>
</dbReference>
<keyword evidence="3 8" id="KW-0813">Transport</keyword>
<dbReference type="PROSITE" id="PS50928">
    <property type="entry name" value="ABC_TM1"/>
    <property type="match status" value="1"/>
</dbReference>
<evidence type="ECO:0000313" key="10">
    <source>
        <dbReference type="EMBL" id="SNT28262.1"/>
    </source>
</evidence>
<dbReference type="Proteomes" id="UP000198426">
    <property type="component" value="Unassembled WGS sequence"/>
</dbReference>
<proteinExistence type="inferred from homology"/>
<evidence type="ECO:0000259" key="9">
    <source>
        <dbReference type="PROSITE" id="PS50928"/>
    </source>
</evidence>
<evidence type="ECO:0000256" key="6">
    <source>
        <dbReference type="ARBA" id="ARBA00022989"/>
    </source>
</evidence>
<organism evidence="10 11">
    <name type="scientific">Tropicimonas sediminicola</name>
    <dbReference type="NCBI Taxonomy" id="1031541"/>
    <lineage>
        <taxon>Bacteria</taxon>
        <taxon>Pseudomonadati</taxon>
        <taxon>Pseudomonadota</taxon>
        <taxon>Alphaproteobacteria</taxon>
        <taxon>Rhodobacterales</taxon>
        <taxon>Roseobacteraceae</taxon>
        <taxon>Tropicimonas</taxon>
    </lineage>
</organism>
<keyword evidence="5 8" id="KW-0812">Transmembrane</keyword>
<dbReference type="EMBL" id="FZOY01000009">
    <property type="protein sequence ID" value="SNT28262.1"/>
    <property type="molecule type" value="Genomic_DNA"/>
</dbReference>
<keyword evidence="6 8" id="KW-1133">Transmembrane helix</keyword>
<feature type="transmembrane region" description="Helical" evidence="8">
    <location>
        <begin position="58"/>
        <end position="84"/>
    </location>
</feature>
<evidence type="ECO:0000256" key="8">
    <source>
        <dbReference type="RuleBase" id="RU363032"/>
    </source>
</evidence>
<comment type="subcellular location">
    <subcellularLocation>
        <location evidence="1 8">Cell membrane</location>
        <topology evidence="1 8">Multi-pass membrane protein</topology>
    </subcellularLocation>
</comment>
<feature type="transmembrane region" description="Helical" evidence="8">
    <location>
        <begin position="138"/>
        <end position="164"/>
    </location>
</feature>
<gene>
    <name evidence="10" type="ORF">SAMN05421757_109143</name>
</gene>
<dbReference type="PANTHER" id="PTHR42929">
    <property type="entry name" value="INNER MEMBRANE ABC TRANSPORTER PERMEASE PROTEIN YDCU-RELATED-RELATED"/>
    <property type="match status" value="1"/>
</dbReference>
<dbReference type="InterPro" id="IPR000515">
    <property type="entry name" value="MetI-like"/>
</dbReference>
<evidence type="ECO:0000256" key="7">
    <source>
        <dbReference type="ARBA" id="ARBA00023136"/>
    </source>
</evidence>
<evidence type="ECO:0000256" key="4">
    <source>
        <dbReference type="ARBA" id="ARBA00022475"/>
    </source>
</evidence>
<feature type="domain" description="ABC transmembrane type-1" evidence="9">
    <location>
        <begin position="59"/>
        <end position="265"/>
    </location>
</feature>
<keyword evidence="4" id="KW-1003">Cell membrane</keyword>